<name>A0A419S493_9SPHI</name>
<evidence type="ECO:0000313" key="1">
    <source>
        <dbReference type="EMBL" id="RKD14456.1"/>
    </source>
</evidence>
<proteinExistence type="predicted"/>
<dbReference type="AlphaFoldDB" id="A0A419S493"/>
<sequence length="91" mass="10686">MKTCFHFFLWLTLICSACTQPKNYTNEFFILGTLDDYMGRRLDPRYKNQIEQYHGSDAILIAAIDSIVKVTYPQSVYQRIKWEGNTLKSEP</sequence>
<dbReference type="EMBL" id="MBTA01000026">
    <property type="protein sequence ID" value="RKD14456.1"/>
    <property type="molecule type" value="Genomic_DNA"/>
</dbReference>
<accession>A0A419S493</accession>
<dbReference type="OrthoDB" id="1494555at2"/>
<comment type="caution">
    <text evidence="1">The sequence shown here is derived from an EMBL/GenBank/DDBJ whole genome shotgun (WGS) entry which is preliminary data.</text>
</comment>
<keyword evidence="2" id="KW-1185">Reference proteome</keyword>
<dbReference type="Proteomes" id="UP000283433">
    <property type="component" value="Unassembled WGS sequence"/>
</dbReference>
<reference evidence="1 2" key="1">
    <citation type="submission" date="2016-07" db="EMBL/GenBank/DDBJ databases">
        <title>Genome of Pelobium manganitolerans.</title>
        <authorList>
            <person name="Wu S."/>
            <person name="Wang G."/>
        </authorList>
    </citation>
    <scope>NUCLEOTIDE SEQUENCE [LARGE SCALE GENOMIC DNA]</scope>
    <source>
        <strain evidence="1 2">YS-25</strain>
    </source>
</reference>
<evidence type="ECO:0000313" key="2">
    <source>
        <dbReference type="Proteomes" id="UP000283433"/>
    </source>
</evidence>
<dbReference type="RefSeq" id="WP_120182461.1">
    <property type="nucleotide sequence ID" value="NZ_MBTA01000026.1"/>
</dbReference>
<protein>
    <submittedName>
        <fullName evidence="1">Uncharacterized protein</fullName>
    </submittedName>
</protein>
<gene>
    <name evidence="1" type="ORF">BCY91_08270</name>
</gene>
<organism evidence="1 2">
    <name type="scientific">Pelobium manganitolerans</name>
    <dbReference type="NCBI Taxonomy" id="1842495"/>
    <lineage>
        <taxon>Bacteria</taxon>
        <taxon>Pseudomonadati</taxon>
        <taxon>Bacteroidota</taxon>
        <taxon>Sphingobacteriia</taxon>
        <taxon>Sphingobacteriales</taxon>
        <taxon>Sphingobacteriaceae</taxon>
        <taxon>Pelobium</taxon>
    </lineage>
</organism>